<dbReference type="InterPro" id="IPR050301">
    <property type="entry name" value="NTE"/>
</dbReference>
<dbReference type="EMBL" id="JACJVQ010000007">
    <property type="protein sequence ID" value="MBB6634575.1"/>
    <property type="molecule type" value="Genomic_DNA"/>
</dbReference>
<proteinExistence type="predicted"/>
<evidence type="ECO:0000259" key="5">
    <source>
        <dbReference type="PROSITE" id="PS51635"/>
    </source>
</evidence>
<dbReference type="GO" id="GO:0016042">
    <property type="term" value="P:lipid catabolic process"/>
    <property type="evidence" value="ECO:0007669"/>
    <property type="project" value="UniProtKB-UniRule"/>
</dbReference>
<gene>
    <name evidence="6" type="ORF">H7B67_10685</name>
</gene>
<protein>
    <submittedName>
        <fullName evidence="6">Patatin-like phospholipase family protein</fullName>
    </submittedName>
</protein>
<dbReference type="SUPFAM" id="SSF52151">
    <property type="entry name" value="FabD/lysophospholipase-like"/>
    <property type="match status" value="1"/>
</dbReference>
<organism evidence="6 7">
    <name type="scientific">Cohnella thailandensis</name>
    <dbReference type="NCBI Taxonomy" id="557557"/>
    <lineage>
        <taxon>Bacteria</taxon>
        <taxon>Bacillati</taxon>
        <taxon>Bacillota</taxon>
        <taxon>Bacilli</taxon>
        <taxon>Bacillales</taxon>
        <taxon>Paenibacillaceae</taxon>
        <taxon>Cohnella</taxon>
    </lineage>
</organism>
<dbReference type="InterPro" id="IPR016035">
    <property type="entry name" value="Acyl_Trfase/lysoPLipase"/>
</dbReference>
<comment type="caution">
    <text evidence="6">The sequence shown here is derived from an EMBL/GenBank/DDBJ whole genome shotgun (WGS) entry which is preliminary data.</text>
</comment>
<keyword evidence="7" id="KW-1185">Reference proteome</keyword>
<feature type="domain" description="PNPLA" evidence="5">
    <location>
        <begin position="6"/>
        <end position="169"/>
    </location>
</feature>
<evidence type="ECO:0000256" key="3">
    <source>
        <dbReference type="ARBA" id="ARBA00023098"/>
    </source>
</evidence>
<dbReference type="PROSITE" id="PS51635">
    <property type="entry name" value="PNPLA"/>
    <property type="match status" value="1"/>
</dbReference>
<keyword evidence="1 4" id="KW-0378">Hydrolase</keyword>
<evidence type="ECO:0000313" key="7">
    <source>
        <dbReference type="Proteomes" id="UP000535838"/>
    </source>
</evidence>
<dbReference type="InterPro" id="IPR002641">
    <property type="entry name" value="PNPLA_dom"/>
</dbReference>
<feature type="active site" description="Nucleophile" evidence="4">
    <location>
        <position position="39"/>
    </location>
</feature>
<dbReference type="Proteomes" id="UP000535838">
    <property type="component" value="Unassembled WGS sequence"/>
</dbReference>
<feature type="active site" description="Proton acceptor" evidence="4">
    <location>
        <position position="156"/>
    </location>
</feature>
<evidence type="ECO:0000256" key="4">
    <source>
        <dbReference type="PROSITE-ProRule" id="PRU01161"/>
    </source>
</evidence>
<dbReference type="GO" id="GO:0016787">
    <property type="term" value="F:hydrolase activity"/>
    <property type="evidence" value="ECO:0007669"/>
    <property type="project" value="UniProtKB-UniRule"/>
</dbReference>
<feature type="short sequence motif" description="GXSXG" evidence="4">
    <location>
        <begin position="37"/>
        <end position="41"/>
    </location>
</feature>
<reference evidence="6 7" key="1">
    <citation type="submission" date="2020-08" db="EMBL/GenBank/DDBJ databases">
        <title>Cohnella phylogeny.</title>
        <authorList>
            <person name="Dunlap C."/>
        </authorList>
    </citation>
    <scope>NUCLEOTIDE SEQUENCE [LARGE SCALE GENOMIC DNA]</scope>
    <source>
        <strain evidence="6 7">DSM 25241</strain>
    </source>
</reference>
<dbReference type="PANTHER" id="PTHR14226">
    <property type="entry name" value="NEUROPATHY TARGET ESTERASE/SWISS CHEESE D.MELANOGASTER"/>
    <property type="match status" value="1"/>
</dbReference>
<dbReference type="Pfam" id="PF01734">
    <property type="entry name" value="Patatin"/>
    <property type="match status" value="1"/>
</dbReference>
<dbReference type="AlphaFoldDB" id="A0A841SWS3"/>
<dbReference type="CDD" id="cd07205">
    <property type="entry name" value="Pat_PNPLA6_PNPLA7_NTE1_like"/>
    <property type="match status" value="1"/>
</dbReference>
<keyword evidence="2 4" id="KW-0442">Lipid degradation</keyword>
<keyword evidence="3 4" id="KW-0443">Lipid metabolism</keyword>
<evidence type="ECO:0000256" key="2">
    <source>
        <dbReference type="ARBA" id="ARBA00022963"/>
    </source>
</evidence>
<evidence type="ECO:0000256" key="1">
    <source>
        <dbReference type="ARBA" id="ARBA00022801"/>
    </source>
</evidence>
<name>A0A841SWS3_9BACL</name>
<sequence length="271" mass="29846">MDKVGLVLGGGAVRGAAHIGVLKTLERHGISIDSIVGTSMGGVIGGLYAAGIRPTDMEDFIRKTPKFRLLDLGIRKRGLIAGNSLHAAMRELLHLQGNRSVLIEELPIPFKSVAVDLMEGKQVIFDKGDLLTALRATTAFPGIFSPLMYEGMMLVDGGVLNNFPVDVLDRDRVRLVVAVDVARDHEKRPPRNLFEVVYRSYSLMTAERKHANLRMADIVIRPEVGSIPAFDFTKWEECIEAGEEATERIVEELKRNRGEERGAGELSSSKK</sequence>
<dbReference type="PANTHER" id="PTHR14226:SF76">
    <property type="entry name" value="NTE FAMILY PROTEIN RSSA"/>
    <property type="match status" value="1"/>
</dbReference>
<dbReference type="Gene3D" id="3.40.1090.10">
    <property type="entry name" value="Cytosolic phospholipase A2 catalytic domain"/>
    <property type="match status" value="2"/>
</dbReference>
<comment type="caution">
    <text evidence="4">Lacks conserved residue(s) required for the propagation of feature annotation.</text>
</comment>
<feature type="short sequence motif" description="DGA/G" evidence="4">
    <location>
        <begin position="156"/>
        <end position="158"/>
    </location>
</feature>
<accession>A0A841SWS3</accession>
<evidence type="ECO:0000313" key="6">
    <source>
        <dbReference type="EMBL" id="MBB6634575.1"/>
    </source>
</evidence>
<dbReference type="RefSeq" id="WP_185119811.1">
    <property type="nucleotide sequence ID" value="NZ_JACJVQ010000007.1"/>
</dbReference>